<reference evidence="2" key="3">
    <citation type="submission" date="2024-09" db="EMBL/GenBank/DDBJ databases">
        <authorList>
            <person name="Sun Q."/>
            <person name="Mori K."/>
        </authorList>
    </citation>
    <scope>NUCLEOTIDE SEQUENCE</scope>
    <source>
        <strain evidence="2">JCM 19635</strain>
    </source>
</reference>
<reference evidence="2" key="1">
    <citation type="journal article" date="2014" name="Int. J. Syst. Evol. Microbiol.">
        <title>Complete genome of a new Firmicutes species belonging to the dominant human colonic microbiota ('Ruminococcus bicirculans') reveals two chromosomes and a selective capacity to utilize plant glucans.</title>
        <authorList>
            <consortium name="NISC Comparative Sequencing Program"/>
            <person name="Wegmann U."/>
            <person name="Louis P."/>
            <person name="Goesmann A."/>
            <person name="Henrissat B."/>
            <person name="Duncan S.H."/>
            <person name="Flint H.J."/>
        </authorList>
    </citation>
    <scope>NUCLEOTIDE SEQUENCE</scope>
    <source>
        <strain evidence="2">JCM 19635</strain>
    </source>
</reference>
<gene>
    <name evidence="1" type="ORF">ACFQT0_26285</name>
    <name evidence="2" type="ORF">ACFQT0_26485</name>
</gene>
<proteinExistence type="predicted"/>
<sequence length="124" mass="14458">MRTDYLGGFQYEADSLRFFAHAAGRVLRQYVRDPAGQVSTVTTREYTVSDHLGNLRLAYRSSQRVTYKNSLNRRMWQYFKKPPFGAEDCQQCTRYEESIKSCGAVADSTVRIKKQKLTNCSYRY</sequence>
<evidence type="ECO:0008006" key="4">
    <source>
        <dbReference type="Google" id="ProtNLM"/>
    </source>
</evidence>
<evidence type="ECO:0000313" key="3">
    <source>
        <dbReference type="Proteomes" id="UP001596513"/>
    </source>
</evidence>
<keyword evidence="3" id="KW-1185">Reference proteome</keyword>
<reference evidence="3" key="2">
    <citation type="journal article" date="2019" name="Int. J. Syst. Evol. Microbiol.">
        <title>The Global Catalogue of Microorganisms (GCM) 10K type strain sequencing project: providing services to taxonomists for standard genome sequencing and annotation.</title>
        <authorList>
            <consortium name="The Broad Institute Genomics Platform"/>
            <consortium name="The Broad Institute Genome Sequencing Center for Infectious Disease"/>
            <person name="Wu L."/>
            <person name="Ma J."/>
        </authorList>
    </citation>
    <scope>NUCLEOTIDE SEQUENCE [LARGE SCALE GENOMIC DNA]</scope>
    <source>
        <strain evidence="3">JCM 19635</strain>
    </source>
</reference>
<comment type="caution">
    <text evidence="2">The sequence shown here is derived from an EMBL/GenBank/DDBJ whole genome shotgun (WGS) entry which is preliminary data.</text>
</comment>
<dbReference type="Proteomes" id="UP001596513">
    <property type="component" value="Unassembled WGS sequence"/>
</dbReference>
<evidence type="ECO:0000313" key="1">
    <source>
        <dbReference type="EMBL" id="MFC7670492.1"/>
    </source>
</evidence>
<name>A0ABW2UDV1_9BACT</name>
<organism evidence="2 3">
    <name type="scientific">Hymenobacter humi</name>
    <dbReference type="NCBI Taxonomy" id="1411620"/>
    <lineage>
        <taxon>Bacteria</taxon>
        <taxon>Pseudomonadati</taxon>
        <taxon>Bacteroidota</taxon>
        <taxon>Cytophagia</taxon>
        <taxon>Cytophagales</taxon>
        <taxon>Hymenobacteraceae</taxon>
        <taxon>Hymenobacter</taxon>
    </lineage>
</organism>
<dbReference type="RefSeq" id="WP_380206223.1">
    <property type="nucleotide sequence ID" value="NZ_JBHTEK010000002.1"/>
</dbReference>
<dbReference type="EMBL" id="JBHTEK010000002">
    <property type="protein sequence ID" value="MFC7670492.1"/>
    <property type="molecule type" value="Genomic_DNA"/>
</dbReference>
<protein>
    <recommendedName>
        <fullName evidence="4">RHS repeat-associated core domain-containing protein</fullName>
    </recommendedName>
</protein>
<accession>A0ABW2UDV1</accession>
<evidence type="ECO:0000313" key="2">
    <source>
        <dbReference type="EMBL" id="MFC7670529.1"/>
    </source>
</evidence>
<dbReference type="EMBL" id="JBHTEK010000002">
    <property type="protein sequence ID" value="MFC7670529.1"/>
    <property type="molecule type" value="Genomic_DNA"/>
</dbReference>